<dbReference type="PANTHER" id="PTHR43544:SF12">
    <property type="entry name" value="NAD(P)-BINDING ROSSMANN-FOLD SUPERFAMILY PROTEIN"/>
    <property type="match status" value="1"/>
</dbReference>
<dbReference type="InterPro" id="IPR002347">
    <property type="entry name" value="SDR_fam"/>
</dbReference>
<dbReference type="GO" id="GO:0005737">
    <property type="term" value="C:cytoplasm"/>
    <property type="evidence" value="ECO:0007669"/>
    <property type="project" value="TreeGrafter"/>
</dbReference>
<reference evidence="1 2" key="1">
    <citation type="journal article" date="2024" name="Nat. Commun.">
        <title>Phylogenomics reveals the evolutionary origins of lichenization in chlorophyte algae.</title>
        <authorList>
            <person name="Puginier C."/>
            <person name="Libourel C."/>
            <person name="Otte J."/>
            <person name="Skaloud P."/>
            <person name="Haon M."/>
            <person name="Grisel S."/>
            <person name="Petersen M."/>
            <person name="Berrin J.G."/>
            <person name="Delaux P.M."/>
            <person name="Dal Grande F."/>
            <person name="Keller J."/>
        </authorList>
    </citation>
    <scope>NUCLEOTIDE SEQUENCE [LARGE SCALE GENOMIC DNA]</scope>
    <source>
        <strain evidence="1 2">SAG 2145</strain>
    </source>
</reference>
<dbReference type="AlphaFoldDB" id="A0AAW1QWV4"/>
<protein>
    <submittedName>
        <fullName evidence="1">Uncharacterized protein</fullName>
    </submittedName>
</protein>
<gene>
    <name evidence="1" type="ORF">WJX74_004000</name>
</gene>
<dbReference type="EMBL" id="JALJOS010000023">
    <property type="protein sequence ID" value="KAK9825748.1"/>
    <property type="molecule type" value="Genomic_DNA"/>
</dbReference>
<dbReference type="PRINTS" id="PR00081">
    <property type="entry name" value="GDHRDH"/>
</dbReference>
<dbReference type="SUPFAM" id="SSF51735">
    <property type="entry name" value="NAD(P)-binding Rossmann-fold domains"/>
    <property type="match status" value="1"/>
</dbReference>
<dbReference type="InterPro" id="IPR051468">
    <property type="entry name" value="Fungal_SecMetab_SDRs"/>
</dbReference>
<dbReference type="GO" id="GO:0016491">
    <property type="term" value="F:oxidoreductase activity"/>
    <property type="evidence" value="ECO:0007669"/>
    <property type="project" value="TreeGrafter"/>
</dbReference>
<dbReference type="CDD" id="cd05325">
    <property type="entry name" value="carb_red_sniffer_like_SDR_c"/>
    <property type="match status" value="1"/>
</dbReference>
<organism evidence="1 2">
    <name type="scientific">Apatococcus lobatus</name>
    <dbReference type="NCBI Taxonomy" id="904363"/>
    <lineage>
        <taxon>Eukaryota</taxon>
        <taxon>Viridiplantae</taxon>
        <taxon>Chlorophyta</taxon>
        <taxon>core chlorophytes</taxon>
        <taxon>Trebouxiophyceae</taxon>
        <taxon>Chlorellales</taxon>
        <taxon>Chlorellaceae</taxon>
        <taxon>Apatococcus</taxon>
    </lineage>
</organism>
<proteinExistence type="predicted"/>
<dbReference type="Pfam" id="PF00106">
    <property type="entry name" value="adh_short"/>
    <property type="match status" value="1"/>
</dbReference>
<name>A0AAW1QWV4_9CHLO</name>
<sequence length="285" mass="31435">MLRGFSRHWRPLAQLQAARRVATNAGSADRVALIQGSSRGLGLEYVRQLLSRSGQRVVGTCRTPEHATELQQLAKTSGGRLTIVRLDVTDEQTIQAAAEEVAEQHEHLDLLINVTGILHIPDKISPETALSRVTPEALDMVFKTNAFGPILTAKAFASLLEKAEKRSGASSERPAVIANMSARVGSLADNRLGGWYSYRASKTALNQLTKCMSLEFARKHRKIASILLHPGTVDTGLSEPYQKNVQPEKLFNRERAVQQLLSIIDSTSMKDNGRYIAWDGQDIPW</sequence>
<comment type="caution">
    <text evidence="1">The sequence shown here is derived from an EMBL/GenBank/DDBJ whole genome shotgun (WGS) entry which is preliminary data.</text>
</comment>
<keyword evidence="2" id="KW-1185">Reference proteome</keyword>
<accession>A0AAW1QWV4</accession>
<evidence type="ECO:0000313" key="1">
    <source>
        <dbReference type="EMBL" id="KAK9825748.1"/>
    </source>
</evidence>
<evidence type="ECO:0000313" key="2">
    <source>
        <dbReference type="Proteomes" id="UP001438707"/>
    </source>
</evidence>
<dbReference type="Gene3D" id="3.40.50.720">
    <property type="entry name" value="NAD(P)-binding Rossmann-like Domain"/>
    <property type="match status" value="1"/>
</dbReference>
<dbReference type="PANTHER" id="PTHR43544">
    <property type="entry name" value="SHORT-CHAIN DEHYDROGENASE/REDUCTASE"/>
    <property type="match status" value="1"/>
</dbReference>
<dbReference type="Proteomes" id="UP001438707">
    <property type="component" value="Unassembled WGS sequence"/>
</dbReference>
<dbReference type="InterPro" id="IPR036291">
    <property type="entry name" value="NAD(P)-bd_dom_sf"/>
</dbReference>